<dbReference type="STRING" id="188477.A0A3S1BNG2"/>
<proteinExistence type="predicted"/>
<dbReference type="GO" id="GO:0006790">
    <property type="term" value="P:sulfur compound metabolic process"/>
    <property type="evidence" value="ECO:0007669"/>
    <property type="project" value="TreeGrafter"/>
</dbReference>
<dbReference type="Proteomes" id="UP000271974">
    <property type="component" value="Unassembled WGS sequence"/>
</dbReference>
<reference evidence="1 2" key="1">
    <citation type="submission" date="2019-01" db="EMBL/GenBank/DDBJ databases">
        <title>A draft genome assembly of the solar-powered sea slug Elysia chlorotica.</title>
        <authorList>
            <person name="Cai H."/>
            <person name="Li Q."/>
            <person name="Fang X."/>
            <person name="Li J."/>
            <person name="Curtis N.E."/>
            <person name="Altenburger A."/>
            <person name="Shibata T."/>
            <person name="Feng M."/>
            <person name="Maeda T."/>
            <person name="Schwartz J.A."/>
            <person name="Shigenobu S."/>
            <person name="Lundholm N."/>
            <person name="Nishiyama T."/>
            <person name="Yang H."/>
            <person name="Hasebe M."/>
            <person name="Li S."/>
            <person name="Pierce S.K."/>
            <person name="Wang J."/>
        </authorList>
    </citation>
    <scope>NUCLEOTIDE SEQUENCE [LARGE SCALE GENOMIC DNA]</scope>
    <source>
        <strain evidence="1">EC2010</strain>
        <tissue evidence="1">Whole organism of an adult</tissue>
    </source>
</reference>
<evidence type="ECO:0000313" key="1">
    <source>
        <dbReference type="EMBL" id="RUS84885.1"/>
    </source>
</evidence>
<comment type="caution">
    <text evidence="1">The sequence shown here is derived from an EMBL/GenBank/DDBJ whole genome shotgun (WGS) entry which is preliminary data.</text>
</comment>
<dbReference type="GO" id="GO:0001517">
    <property type="term" value="F:N-acetylglucosamine 6-O-sulfotransferase activity"/>
    <property type="evidence" value="ECO:0007669"/>
    <property type="project" value="TreeGrafter"/>
</dbReference>
<dbReference type="PANTHER" id="PTHR10704">
    <property type="entry name" value="CARBOHYDRATE SULFOTRANSFERASE"/>
    <property type="match status" value="1"/>
</dbReference>
<dbReference type="GO" id="GO:0006044">
    <property type="term" value="P:N-acetylglucosamine metabolic process"/>
    <property type="evidence" value="ECO:0007669"/>
    <property type="project" value="TreeGrafter"/>
</dbReference>
<dbReference type="AlphaFoldDB" id="A0A3S1BNG2"/>
<dbReference type="InterPro" id="IPR027417">
    <property type="entry name" value="P-loop_NTPase"/>
</dbReference>
<evidence type="ECO:0000313" key="2">
    <source>
        <dbReference type="Proteomes" id="UP000271974"/>
    </source>
</evidence>
<feature type="non-terminal residue" evidence="1">
    <location>
        <position position="145"/>
    </location>
</feature>
<gene>
    <name evidence="1" type="ORF">EGW08_007354</name>
</gene>
<dbReference type="EMBL" id="RQTK01000190">
    <property type="protein sequence ID" value="RUS84885.1"/>
    <property type="molecule type" value="Genomic_DNA"/>
</dbReference>
<accession>A0A3S1BNG2</accession>
<protein>
    <recommendedName>
        <fullName evidence="3">Sulfotransferase domain-containing protein</fullName>
    </recommendedName>
</protein>
<dbReference type="InterPro" id="IPR051135">
    <property type="entry name" value="Gal/GlcNAc/GalNAc_ST"/>
</dbReference>
<evidence type="ECO:0008006" key="3">
    <source>
        <dbReference type="Google" id="ProtNLM"/>
    </source>
</evidence>
<dbReference type="OrthoDB" id="6156372at2759"/>
<dbReference type="Gene3D" id="3.40.50.300">
    <property type="entry name" value="P-loop containing nucleotide triphosphate hydrolases"/>
    <property type="match status" value="1"/>
</dbReference>
<sequence length="145" mass="16890">MLVSFGRSGSSFTSDIIAHHPDVFYTFEPLSFMPEWRLIEEKFGPNHLNMSYLGNFSKRVIGSYLSCSFDQDTLVALTNHHNRMTNSTKKLAECLSTQRSSIVYIKCYLQFIEKCQSHRMTFVKTIRFHVKSAHDLMVRFPKLKL</sequence>
<organism evidence="1 2">
    <name type="scientific">Elysia chlorotica</name>
    <name type="common">Eastern emerald elysia</name>
    <name type="synonym">Sea slug</name>
    <dbReference type="NCBI Taxonomy" id="188477"/>
    <lineage>
        <taxon>Eukaryota</taxon>
        <taxon>Metazoa</taxon>
        <taxon>Spiralia</taxon>
        <taxon>Lophotrochozoa</taxon>
        <taxon>Mollusca</taxon>
        <taxon>Gastropoda</taxon>
        <taxon>Heterobranchia</taxon>
        <taxon>Euthyneura</taxon>
        <taxon>Panpulmonata</taxon>
        <taxon>Sacoglossa</taxon>
        <taxon>Placobranchoidea</taxon>
        <taxon>Plakobranchidae</taxon>
        <taxon>Elysia</taxon>
    </lineage>
</organism>
<dbReference type="SUPFAM" id="SSF52540">
    <property type="entry name" value="P-loop containing nucleoside triphosphate hydrolases"/>
    <property type="match status" value="1"/>
</dbReference>
<dbReference type="PANTHER" id="PTHR10704:SF44">
    <property type="entry name" value="LD35051P-RELATED"/>
    <property type="match status" value="1"/>
</dbReference>
<keyword evidence="2" id="KW-1185">Reference proteome</keyword>
<name>A0A3S1BNG2_ELYCH</name>